<evidence type="ECO:0000256" key="1">
    <source>
        <dbReference type="SAM" id="Phobius"/>
    </source>
</evidence>
<reference evidence="2 3" key="1">
    <citation type="submission" date="2023-11" db="EMBL/GenBank/DDBJ databases">
        <title>MicrobeMod: A computational toolkit for identifying prokaryotic methylation and restriction-modification with nanopore sequencing.</title>
        <authorList>
            <person name="Crits-Christoph A."/>
            <person name="Kang S.C."/>
            <person name="Lee H."/>
            <person name="Ostrov N."/>
        </authorList>
    </citation>
    <scope>NUCLEOTIDE SEQUENCE [LARGE SCALE GENOMIC DNA]</scope>
    <source>
        <strain evidence="2 3">ATCC BAA-571</strain>
    </source>
</reference>
<name>A0ABU4Q414_9GAMM</name>
<accession>A0ABU4Q414</accession>
<dbReference type="EMBL" id="JAWXXP010000001">
    <property type="protein sequence ID" value="MDX5992806.1"/>
    <property type="molecule type" value="Genomic_DNA"/>
</dbReference>
<protein>
    <submittedName>
        <fullName evidence="2">Uncharacterized protein</fullName>
    </submittedName>
</protein>
<feature type="transmembrane region" description="Helical" evidence="1">
    <location>
        <begin position="29"/>
        <end position="49"/>
    </location>
</feature>
<keyword evidence="1" id="KW-1133">Transmembrane helix</keyword>
<evidence type="ECO:0000313" key="3">
    <source>
        <dbReference type="Proteomes" id="UP001278050"/>
    </source>
</evidence>
<keyword evidence="1" id="KW-0812">Transmembrane</keyword>
<evidence type="ECO:0000313" key="2">
    <source>
        <dbReference type="EMBL" id="MDX5992806.1"/>
    </source>
</evidence>
<dbReference type="Proteomes" id="UP001278050">
    <property type="component" value="Unassembled WGS sequence"/>
</dbReference>
<organism evidence="2 3">
    <name type="scientific">Ectopseudomonas alcaliphila</name>
    <dbReference type="NCBI Taxonomy" id="101564"/>
    <lineage>
        <taxon>Bacteria</taxon>
        <taxon>Pseudomonadati</taxon>
        <taxon>Pseudomonadota</taxon>
        <taxon>Gammaproteobacteria</taxon>
        <taxon>Pseudomonadales</taxon>
        <taxon>Pseudomonadaceae</taxon>
        <taxon>Ectopseudomonas</taxon>
    </lineage>
</organism>
<proteinExistence type="predicted"/>
<keyword evidence="1" id="KW-0472">Membrane</keyword>
<comment type="caution">
    <text evidence="2">The sequence shown here is derived from an EMBL/GenBank/DDBJ whole genome shotgun (WGS) entry which is preliminary data.</text>
</comment>
<dbReference type="RefSeq" id="WP_139203108.1">
    <property type="nucleotide sequence ID" value="NZ_CBCSET010000020.1"/>
</dbReference>
<sequence length="130" mass="14931">MRKLRSLPKYMRPGGFFDISSVWGNIKSIILVLLGAFAIWNFHYFSFWLDSVLGLEHTPATEGMVRVRRFWAGILGGAGFFVGIAKILWLYWYRKQAVKSAEGQWYDNASLSKEDLYADGGNNISERKEE</sequence>
<keyword evidence="3" id="KW-1185">Reference proteome</keyword>
<feature type="transmembrane region" description="Helical" evidence="1">
    <location>
        <begin position="69"/>
        <end position="92"/>
    </location>
</feature>
<gene>
    <name evidence="2" type="ORF">SIM71_12125</name>
</gene>